<dbReference type="KEGG" id="dci:103519909"/>
<dbReference type="RefSeq" id="XP_008483253.1">
    <property type="nucleotide sequence ID" value="XM_008485031.3"/>
</dbReference>
<organism evidence="5 6">
    <name type="scientific">Diaphorina citri</name>
    <name type="common">Asian citrus psyllid</name>
    <dbReference type="NCBI Taxonomy" id="121845"/>
    <lineage>
        <taxon>Eukaryota</taxon>
        <taxon>Metazoa</taxon>
        <taxon>Ecdysozoa</taxon>
        <taxon>Arthropoda</taxon>
        <taxon>Hexapoda</taxon>
        <taxon>Insecta</taxon>
        <taxon>Pterygota</taxon>
        <taxon>Neoptera</taxon>
        <taxon>Paraneoptera</taxon>
        <taxon>Hemiptera</taxon>
        <taxon>Sternorrhyncha</taxon>
        <taxon>Psylloidea</taxon>
        <taxon>Psyllidae</taxon>
        <taxon>Diaphorininae</taxon>
        <taxon>Diaphorina</taxon>
    </lineage>
</organism>
<dbReference type="STRING" id="121845.A0A1S3DL74"/>
<dbReference type="PROSITE" id="PS51221">
    <property type="entry name" value="TTL"/>
    <property type="match status" value="1"/>
</dbReference>
<dbReference type="GeneID" id="103519909"/>
<evidence type="ECO:0000256" key="3">
    <source>
        <dbReference type="ARBA" id="ARBA00022840"/>
    </source>
</evidence>
<dbReference type="GO" id="GO:0036064">
    <property type="term" value="C:ciliary basal body"/>
    <property type="evidence" value="ECO:0007669"/>
    <property type="project" value="TreeGrafter"/>
</dbReference>
<dbReference type="Gene3D" id="3.30.470.20">
    <property type="entry name" value="ATP-grasp fold, B domain"/>
    <property type="match status" value="1"/>
</dbReference>
<feature type="compositionally biased region" description="Low complexity" evidence="4">
    <location>
        <begin position="46"/>
        <end position="59"/>
    </location>
</feature>
<reference evidence="6" key="1">
    <citation type="submission" date="2025-08" db="UniProtKB">
        <authorList>
            <consortium name="RefSeq"/>
        </authorList>
    </citation>
    <scope>IDENTIFICATION</scope>
</reference>
<dbReference type="GO" id="GO:0070740">
    <property type="term" value="F:tubulin-glutamic acid ligase activity"/>
    <property type="evidence" value="ECO:0007669"/>
    <property type="project" value="TreeGrafter"/>
</dbReference>
<dbReference type="PANTHER" id="PTHR12241">
    <property type="entry name" value="TUBULIN POLYGLUTAMYLASE"/>
    <property type="match status" value="1"/>
</dbReference>
<dbReference type="Proteomes" id="UP000079169">
    <property type="component" value="Unplaced"/>
</dbReference>
<evidence type="ECO:0000256" key="4">
    <source>
        <dbReference type="SAM" id="MobiDB-lite"/>
    </source>
</evidence>
<evidence type="ECO:0000256" key="2">
    <source>
        <dbReference type="ARBA" id="ARBA00022741"/>
    </source>
</evidence>
<dbReference type="PANTHER" id="PTHR12241:SF147">
    <property type="entry name" value="TUBULIN POLYGLUTAMYLASE TTLL7"/>
    <property type="match status" value="1"/>
</dbReference>
<dbReference type="AlphaFoldDB" id="A0A1S3DL74"/>
<gene>
    <name evidence="6" type="primary">LOC103519909</name>
</gene>
<accession>A0A1S3DL74</accession>
<dbReference type="GO" id="GO:0015631">
    <property type="term" value="F:tubulin binding"/>
    <property type="evidence" value="ECO:0007669"/>
    <property type="project" value="TreeGrafter"/>
</dbReference>
<dbReference type="Pfam" id="PF03133">
    <property type="entry name" value="TTL"/>
    <property type="match status" value="1"/>
</dbReference>
<name>A0A1S3DL74_DIACI</name>
<keyword evidence="3" id="KW-0067">ATP-binding</keyword>
<dbReference type="PaxDb" id="121845-A0A1S3DL74"/>
<keyword evidence="2" id="KW-0547">Nucleotide-binding</keyword>
<dbReference type="SUPFAM" id="SSF56059">
    <property type="entry name" value="Glutathione synthetase ATP-binding domain-like"/>
    <property type="match status" value="1"/>
</dbReference>
<protein>
    <submittedName>
        <fullName evidence="6">Tubulin polyglutamylase TTLL6-like</fullName>
    </submittedName>
</protein>
<dbReference type="InterPro" id="IPR004344">
    <property type="entry name" value="TTL/TTLL_fam"/>
</dbReference>
<evidence type="ECO:0000313" key="6">
    <source>
        <dbReference type="RefSeq" id="XP_008483253.1"/>
    </source>
</evidence>
<proteinExistence type="predicted"/>
<keyword evidence="5" id="KW-1185">Reference proteome</keyword>
<keyword evidence="1" id="KW-0436">Ligase</keyword>
<feature type="compositionally biased region" description="Basic and acidic residues" evidence="4">
    <location>
        <begin position="72"/>
        <end position="112"/>
    </location>
</feature>
<evidence type="ECO:0000256" key="1">
    <source>
        <dbReference type="ARBA" id="ARBA00022598"/>
    </source>
</evidence>
<evidence type="ECO:0000313" key="5">
    <source>
        <dbReference type="Proteomes" id="UP000079169"/>
    </source>
</evidence>
<dbReference type="GO" id="GO:0005524">
    <property type="term" value="F:ATP binding"/>
    <property type="evidence" value="ECO:0007669"/>
    <property type="project" value="UniProtKB-KW"/>
</dbReference>
<dbReference type="GO" id="GO:0000226">
    <property type="term" value="P:microtubule cytoskeleton organization"/>
    <property type="evidence" value="ECO:0007669"/>
    <property type="project" value="TreeGrafter"/>
</dbReference>
<feature type="region of interest" description="Disordered" evidence="4">
    <location>
        <begin position="46"/>
        <end position="117"/>
    </location>
</feature>
<sequence>MPNLRNVTSTYNRRSSTKSYLGISGLGNVLLRDNVKNMVMELNRLNHTNTTNDNATKANKTIRRNSPIEDNDNIKDKSSNQDSSNKTDVDIQRDDKHDGHKNKADKENERKPNVTTEVEENTPIYILKPCDGCQGKGIKLAMKIDDITSTMEFDSMICQQYITNPLLWNGYKFDIRFYVLITSVKHLRIYIYNEGIVRLATEKYESPNETNIDNMYMHLTNYSINKNSENFNEDLSKQSLERMNKFLRDVHNVDLNALYARIHDIIVKTVLTGYKPILREYLDTFKNYVYREACFQLLGFDIILDSHCNPYLLEINKNASLKRPTSIDKIIKTNLTRDLFSILNLNESRLRGDILRDNLNYNTYKKHIEYEINNRGDFNMIYPCTSQEQYERYIIE</sequence>